<evidence type="ECO:0000313" key="9">
    <source>
        <dbReference type="EMBL" id="MCY1713146.1"/>
    </source>
</evidence>
<keyword evidence="4" id="KW-0132">Cell division</keyword>
<feature type="compositionally biased region" description="Basic and acidic residues" evidence="8">
    <location>
        <begin position="171"/>
        <end position="188"/>
    </location>
</feature>
<gene>
    <name evidence="9" type="ORF">OUY18_02605</name>
</gene>
<dbReference type="EMBL" id="JAPOHA010000002">
    <property type="protein sequence ID" value="MCY1713146.1"/>
    <property type="molecule type" value="Genomic_DNA"/>
</dbReference>
<evidence type="ECO:0000256" key="1">
    <source>
        <dbReference type="ARBA" id="ARBA00004496"/>
    </source>
</evidence>
<proteinExistence type="inferred from homology"/>
<organism evidence="9 10">
    <name type="scientific">Caproiciproducens galactitolivorans</name>
    <dbReference type="NCBI Taxonomy" id="642589"/>
    <lineage>
        <taxon>Bacteria</taxon>
        <taxon>Bacillati</taxon>
        <taxon>Bacillota</taxon>
        <taxon>Clostridia</taxon>
        <taxon>Eubacteriales</taxon>
        <taxon>Acutalibacteraceae</taxon>
        <taxon>Caproiciproducens</taxon>
    </lineage>
</organism>
<dbReference type="RefSeq" id="WP_268057143.1">
    <property type="nucleotide sequence ID" value="NZ_JAPOHA010000002.1"/>
</dbReference>
<evidence type="ECO:0000256" key="3">
    <source>
        <dbReference type="ARBA" id="ARBA00022490"/>
    </source>
</evidence>
<feature type="coiled-coil region" evidence="7">
    <location>
        <begin position="33"/>
        <end position="91"/>
    </location>
</feature>
<dbReference type="Gene3D" id="6.10.250.660">
    <property type="match status" value="1"/>
</dbReference>
<comment type="subcellular location">
    <subcellularLocation>
        <location evidence="1">Cytoplasm</location>
    </subcellularLocation>
</comment>
<evidence type="ECO:0000256" key="8">
    <source>
        <dbReference type="SAM" id="MobiDB-lite"/>
    </source>
</evidence>
<accession>A0ABT4BQJ0</accession>
<evidence type="ECO:0000256" key="2">
    <source>
        <dbReference type="ARBA" id="ARBA00009008"/>
    </source>
</evidence>
<dbReference type="Pfam" id="PF05103">
    <property type="entry name" value="DivIVA"/>
    <property type="match status" value="1"/>
</dbReference>
<keyword evidence="10" id="KW-1185">Reference proteome</keyword>
<evidence type="ECO:0000313" key="10">
    <source>
        <dbReference type="Proteomes" id="UP001082703"/>
    </source>
</evidence>
<feature type="region of interest" description="Disordered" evidence="8">
    <location>
        <begin position="160"/>
        <end position="252"/>
    </location>
</feature>
<dbReference type="NCBIfam" id="TIGR03544">
    <property type="entry name" value="DivI1A_domain"/>
    <property type="match status" value="1"/>
</dbReference>
<keyword evidence="3" id="KW-0963">Cytoplasm</keyword>
<evidence type="ECO:0000256" key="7">
    <source>
        <dbReference type="SAM" id="Coils"/>
    </source>
</evidence>
<feature type="compositionally biased region" description="Polar residues" evidence="8">
    <location>
        <begin position="238"/>
        <end position="252"/>
    </location>
</feature>
<comment type="caution">
    <text evidence="9">The sequence shown here is derived from an EMBL/GenBank/DDBJ whole genome shotgun (WGS) entry which is preliminary data.</text>
</comment>
<protein>
    <submittedName>
        <fullName evidence="9">DivIVA domain-containing protein</fullName>
    </submittedName>
</protein>
<reference evidence="9 10" key="1">
    <citation type="submission" date="2022-11" db="EMBL/GenBank/DDBJ databases">
        <authorList>
            <person name="Caiyu Z."/>
        </authorList>
    </citation>
    <scope>NUCLEOTIDE SEQUENCE [LARGE SCALE GENOMIC DNA]</scope>
    <source>
        <strain evidence="9 10">YR-4</strain>
    </source>
</reference>
<sequence length="252" mass="28271">MLSMNDIINASFRKAGFSGYRTDDVDQFIDAVKESYDSLLKKEVEQKEEYEKLKGENNQLVEKLKILAAKVEDYRKEEDEIKNALVSAQKLGDASIRESRHKAEIIIKDANIKAERIITGAKQSVVEQQKELETLQKTVSDFRSKLLNIYKEHLTLIDALPTQKPAPETAEPPKHAAKEESPEKEKQPSEPQAADEQPQDDAKTAQKPDDLFNAEISNFDDDLQDTSSPYRSPYSAADNLSGNKTSPDGSSN</sequence>
<dbReference type="PANTHER" id="PTHR35794">
    <property type="entry name" value="CELL DIVISION PROTEIN DIVIVA"/>
    <property type="match status" value="1"/>
</dbReference>
<dbReference type="Proteomes" id="UP001082703">
    <property type="component" value="Unassembled WGS sequence"/>
</dbReference>
<dbReference type="PANTHER" id="PTHR35794:SF2">
    <property type="entry name" value="CELL DIVISION PROTEIN DIVIVA"/>
    <property type="match status" value="1"/>
</dbReference>
<comment type="similarity">
    <text evidence="2">Belongs to the DivIVA family.</text>
</comment>
<evidence type="ECO:0000256" key="5">
    <source>
        <dbReference type="ARBA" id="ARBA00023054"/>
    </source>
</evidence>
<feature type="compositionally biased region" description="Basic and acidic residues" evidence="8">
    <location>
        <begin position="200"/>
        <end position="210"/>
    </location>
</feature>
<feature type="coiled-coil region" evidence="7">
    <location>
        <begin position="118"/>
        <end position="145"/>
    </location>
</feature>
<evidence type="ECO:0000256" key="6">
    <source>
        <dbReference type="ARBA" id="ARBA00023306"/>
    </source>
</evidence>
<evidence type="ECO:0000256" key="4">
    <source>
        <dbReference type="ARBA" id="ARBA00022618"/>
    </source>
</evidence>
<name>A0ABT4BQJ0_9FIRM</name>
<keyword evidence="6" id="KW-0131">Cell cycle</keyword>
<keyword evidence="5 7" id="KW-0175">Coiled coil</keyword>
<dbReference type="InterPro" id="IPR019933">
    <property type="entry name" value="DivIVA_domain"/>
</dbReference>
<dbReference type="InterPro" id="IPR007793">
    <property type="entry name" value="DivIVA_fam"/>
</dbReference>